<dbReference type="RefSeq" id="WP_119980889.1">
    <property type="nucleotide sequence ID" value="NZ_CAOJUJ010000024.1"/>
</dbReference>
<dbReference type="InterPro" id="IPR013514">
    <property type="entry name" value="DUF3199_YqbG"/>
</dbReference>
<gene>
    <name evidence="1" type="ORF">FYJ76_14295</name>
</gene>
<comment type="caution">
    <text evidence="1">The sequence shown here is derived from an EMBL/GenBank/DDBJ whole genome shotgun (WGS) entry which is preliminary data.</text>
</comment>
<evidence type="ECO:0000313" key="1">
    <source>
        <dbReference type="EMBL" id="MST93087.1"/>
    </source>
</evidence>
<proteinExistence type="predicted"/>
<reference evidence="1 2" key="1">
    <citation type="submission" date="2019-08" db="EMBL/GenBank/DDBJ databases">
        <title>In-depth cultivation of the pig gut microbiome towards novel bacterial diversity and tailored functional studies.</title>
        <authorList>
            <person name="Wylensek D."/>
            <person name="Hitch T.C.A."/>
            <person name="Clavel T."/>
        </authorList>
    </citation>
    <scope>NUCLEOTIDE SEQUENCE [LARGE SCALE GENOMIC DNA]</scope>
    <source>
        <strain evidence="1 2">WCA3-601-WT-6J</strain>
    </source>
</reference>
<dbReference type="Proteomes" id="UP000431913">
    <property type="component" value="Unassembled WGS sequence"/>
</dbReference>
<organism evidence="1 2">
    <name type="scientific">Ruthenibacterium lactatiformans</name>
    <dbReference type="NCBI Taxonomy" id="1550024"/>
    <lineage>
        <taxon>Bacteria</taxon>
        <taxon>Bacillati</taxon>
        <taxon>Bacillota</taxon>
        <taxon>Clostridia</taxon>
        <taxon>Eubacteriales</taxon>
        <taxon>Oscillospiraceae</taxon>
        <taxon>Ruthenibacterium</taxon>
    </lineage>
</organism>
<protein>
    <submittedName>
        <fullName evidence="1">Uncharacterized protein</fullName>
    </submittedName>
</protein>
<evidence type="ECO:0000313" key="2">
    <source>
        <dbReference type="Proteomes" id="UP000431913"/>
    </source>
</evidence>
<dbReference type="EMBL" id="VUNJ01000019">
    <property type="protein sequence ID" value="MST93087.1"/>
    <property type="molecule type" value="Genomic_DNA"/>
</dbReference>
<dbReference type="CDD" id="cd08053">
    <property type="entry name" value="Yqbg"/>
    <property type="match status" value="1"/>
</dbReference>
<accession>A0A6I2U5T5</accession>
<name>A0A6I2U5T5_9FIRM</name>
<dbReference type="AlphaFoldDB" id="A0A6I2U5T5"/>
<sequence length="129" mass="14250">MAYADYAFYSGTWHGTMPEADFDKWADRASLEIDRVTFDRAADAPDNMSKRLQLCCCALADQLEAWAALDAKTQAGAVASENVDGYSVSWRDGGTPAAMRADRQSVLSGICSDYLTYPENLMYTGVWRP</sequence>